<proteinExistence type="predicted"/>
<organism evidence="2 3">
    <name type="scientific">Dinghuibacter silviterrae</name>
    <dbReference type="NCBI Taxonomy" id="1539049"/>
    <lineage>
        <taxon>Bacteria</taxon>
        <taxon>Pseudomonadati</taxon>
        <taxon>Bacteroidota</taxon>
        <taxon>Chitinophagia</taxon>
        <taxon>Chitinophagales</taxon>
        <taxon>Chitinophagaceae</taxon>
        <taxon>Dinghuibacter</taxon>
    </lineage>
</organism>
<sequence length="30" mass="3405">MRCDQGGFAPFVIPLRGGRKARTADDRRQE</sequence>
<dbReference type="EMBL" id="SODV01000001">
    <property type="protein sequence ID" value="TDX00591.1"/>
    <property type="molecule type" value="Genomic_DNA"/>
</dbReference>
<name>A0A4R8DTY6_9BACT</name>
<dbReference type="AlphaFoldDB" id="A0A4R8DTY6"/>
<protein>
    <submittedName>
        <fullName evidence="2">Uncharacterized protein</fullName>
    </submittedName>
</protein>
<evidence type="ECO:0000313" key="3">
    <source>
        <dbReference type="Proteomes" id="UP000294498"/>
    </source>
</evidence>
<evidence type="ECO:0000256" key="1">
    <source>
        <dbReference type="SAM" id="MobiDB-lite"/>
    </source>
</evidence>
<evidence type="ECO:0000313" key="2">
    <source>
        <dbReference type="EMBL" id="TDX00591.1"/>
    </source>
</evidence>
<feature type="region of interest" description="Disordered" evidence="1">
    <location>
        <begin position="1"/>
        <end position="30"/>
    </location>
</feature>
<accession>A0A4R8DTY6</accession>
<comment type="caution">
    <text evidence="2">The sequence shown here is derived from an EMBL/GenBank/DDBJ whole genome shotgun (WGS) entry which is preliminary data.</text>
</comment>
<keyword evidence="3" id="KW-1185">Reference proteome</keyword>
<dbReference type="Proteomes" id="UP000294498">
    <property type="component" value="Unassembled WGS sequence"/>
</dbReference>
<gene>
    <name evidence="2" type="ORF">EDB95_1616</name>
</gene>
<reference evidence="2 3" key="1">
    <citation type="submission" date="2019-03" db="EMBL/GenBank/DDBJ databases">
        <title>Genomic Encyclopedia of Type Strains, Phase IV (KMG-IV): sequencing the most valuable type-strain genomes for metagenomic binning, comparative biology and taxonomic classification.</title>
        <authorList>
            <person name="Goeker M."/>
        </authorList>
    </citation>
    <scope>NUCLEOTIDE SEQUENCE [LARGE SCALE GENOMIC DNA]</scope>
    <source>
        <strain evidence="2 3">DSM 100059</strain>
    </source>
</reference>